<keyword evidence="4" id="KW-0533">Nickel</keyword>
<evidence type="ECO:0000256" key="2">
    <source>
        <dbReference type="ARBA" id="ARBA00010892"/>
    </source>
</evidence>
<evidence type="ECO:0000313" key="11">
    <source>
        <dbReference type="EMBL" id="MBC2283143.1"/>
    </source>
</evidence>
<dbReference type="EMBL" id="JAASTX010000011">
    <property type="protein sequence ID" value="MBC1492169.1"/>
    <property type="molecule type" value="Genomic_DNA"/>
</dbReference>
<name>A0A7X1CC88_9LIST</name>
<dbReference type="AlphaFoldDB" id="A0A7X1CC88"/>
<dbReference type="GO" id="GO:0005886">
    <property type="term" value="C:plasma membrane"/>
    <property type="evidence" value="ECO:0007669"/>
    <property type="project" value="UniProtKB-SubCell"/>
</dbReference>
<dbReference type="EMBL" id="JAARZS010000004">
    <property type="protein sequence ID" value="MBC2283143.1"/>
    <property type="molecule type" value="Genomic_DNA"/>
</dbReference>
<feature type="transmembrane region" description="Helical" evidence="8">
    <location>
        <begin position="263"/>
        <end position="286"/>
    </location>
</feature>
<evidence type="ECO:0000313" key="12">
    <source>
        <dbReference type="Proteomes" id="UP000533953"/>
    </source>
</evidence>
<dbReference type="Proteomes" id="UP000533953">
    <property type="component" value="Unassembled WGS sequence"/>
</dbReference>
<keyword evidence="3 8" id="KW-0813">Transport</keyword>
<dbReference type="EMBL" id="JAARPT010000002">
    <property type="protein sequence ID" value="MBC1400781.1"/>
    <property type="molecule type" value="Genomic_DNA"/>
</dbReference>
<feature type="transmembrane region" description="Helical" evidence="8">
    <location>
        <begin position="20"/>
        <end position="40"/>
    </location>
</feature>
<proteinExistence type="inferred from homology"/>
<dbReference type="Proteomes" id="UP000544413">
    <property type="component" value="Unassembled WGS sequence"/>
</dbReference>
<dbReference type="GO" id="GO:0015099">
    <property type="term" value="F:nickel cation transmembrane transporter activity"/>
    <property type="evidence" value="ECO:0007669"/>
    <property type="project" value="UniProtKB-UniRule"/>
</dbReference>
<comment type="subcellular location">
    <subcellularLocation>
        <location evidence="8">Cell membrane</location>
        <topology evidence="8">Multi-pass membrane protein</topology>
    </subcellularLocation>
    <subcellularLocation>
        <location evidence="1">Endomembrane system</location>
        <topology evidence="1">Multi-pass membrane protein</topology>
    </subcellularLocation>
</comment>
<evidence type="ECO:0000256" key="3">
    <source>
        <dbReference type="ARBA" id="ARBA00022448"/>
    </source>
</evidence>
<comment type="caution">
    <text evidence="10">The sequence shown here is derived from an EMBL/GenBank/DDBJ whole genome shotgun (WGS) entry which is preliminary data.</text>
</comment>
<evidence type="ECO:0000313" key="10">
    <source>
        <dbReference type="EMBL" id="MBC1492169.1"/>
    </source>
</evidence>
<evidence type="ECO:0000256" key="1">
    <source>
        <dbReference type="ARBA" id="ARBA00004127"/>
    </source>
</evidence>
<gene>
    <name evidence="9" type="ORF">HB836_04155</name>
    <name evidence="11" type="ORF">HCB69_01970</name>
    <name evidence="10" type="ORF">HCI99_10005</name>
</gene>
<dbReference type="InterPro" id="IPR004688">
    <property type="entry name" value="Ni/Co_transpt"/>
</dbReference>
<dbReference type="PANTHER" id="PTHR31611">
    <property type="entry name" value="HIGH-AFFINITY NICKEL TRANSPORT PROTEIN NIC1"/>
    <property type="match status" value="1"/>
</dbReference>
<feature type="transmembrane region" description="Helical" evidence="8">
    <location>
        <begin position="86"/>
        <end position="111"/>
    </location>
</feature>
<sequence length="332" mass="36483">MNFQAKGSEQGMRKTTSIPLYALLVVLIHIVAVVLLLIYVQTTPALLASAILAYSYGARHAFDADHIVAIDNTVRKLVSRKTDGNGVGFFFSMGHSTVVILMIFVLIWVTGKLTGKWAFITDYGPAIGTVVAGTFLILIAISNIISLRKLMAAERNGTGMDDALASRGFIVRLVEPLNKFVTKSWHIYPIGFLFGLGFDTATEIGLITLSVQSSATVPAIGLLCLPLSFLAGMCLFDTLDSIIMSQTYGWAYDNHKRRYRYNVIVTVISVVSAVVVGGTILMQFLLSYTDLNGAVVHFINGIDFNGFGITLMLSFLLIWFCAMLIYRRQKRL</sequence>
<evidence type="ECO:0000313" key="13">
    <source>
        <dbReference type="Proteomes" id="UP000544413"/>
    </source>
</evidence>
<dbReference type="RefSeq" id="WP_077916767.1">
    <property type="nucleotide sequence ID" value="NZ_JAARNA010000002.1"/>
</dbReference>
<evidence type="ECO:0000256" key="6">
    <source>
        <dbReference type="ARBA" id="ARBA00022989"/>
    </source>
</evidence>
<evidence type="ECO:0000256" key="8">
    <source>
        <dbReference type="RuleBase" id="RU362101"/>
    </source>
</evidence>
<dbReference type="Proteomes" id="UP000585696">
    <property type="component" value="Unassembled WGS sequence"/>
</dbReference>
<reference evidence="12 13" key="1">
    <citation type="submission" date="2020-03" db="EMBL/GenBank/DDBJ databases">
        <title>Soil Listeria distribution.</title>
        <authorList>
            <person name="Liao J."/>
            <person name="Wiedmann M."/>
        </authorList>
    </citation>
    <scope>NUCLEOTIDE SEQUENCE [LARGE SCALE GENOMIC DNA]</scope>
    <source>
        <strain evidence="11 14">FSL L7-0054</strain>
        <strain evidence="10 12">FSL L7-1547</strain>
        <strain evidence="9 13">FSL L7-1658</strain>
    </source>
</reference>
<feature type="transmembrane region" description="Helical" evidence="8">
    <location>
        <begin position="187"/>
        <end position="209"/>
    </location>
</feature>
<evidence type="ECO:0000313" key="14">
    <source>
        <dbReference type="Proteomes" id="UP000585696"/>
    </source>
</evidence>
<dbReference type="Pfam" id="PF03824">
    <property type="entry name" value="NicO"/>
    <property type="match status" value="1"/>
</dbReference>
<feature type="transmembrane region" description="Helical" evidence="8">
    <location>
        <begin position="215"/>
        <end position="236"/>
    </location>
</feature>
<evidence type="ECO:0000256" key="7">
    <source>
        <dbReference type="ARBA" id="ARBA00023136"/>
    </source>
</evidence>
<feature type="transmembrane region" description="Helical" evidence="8">
    <location>
        <begin position="306"/>
        <end position="326"/>
    </location>
</feature>
<feature type="transmembrane region" description="Helical" evidence="8">
    <location>
        <begin position="123"/>
        <end position="145"/>
    </location>
</feature>
<keyword evidence="7 8" id="KW-0472">Membrane</keyword>
<evidence type="ECO:0000256" key="5">
    <source>
        <dbReference type="ARBA" id="ARBA00022692"/>
    </source>
</evidence>
<dbReference type="PANTHER" id="PTHR31611:SF0">
    <property type="entry name" value="HIGH-AFFINITY NICKEL TRANSPORT PROTEIN NIC1"/>
    <property type="match status" value="1"/>
</dbReference>
<evidence type="ECO:0000313" key="9">
    <source>
        <dbReference type="EMBL" id="MBC1400781.1"/>
    </source>
</evidence>
<comment type="similarity">
    <text evidence="2 8">Belongs to the NiCoT transporter (TC 2.A.52) family.</text>
</comment>
<organism evidence="10 12">
    <name type="scientific">Listeria booriae</name>
    <dbReference type="NCBI Taxonomy" id="1552123"/>
    <lineage>
        <taxon>Bacteria</taxon>
        <taxon>Bacillati</taxon>
        <taxon>Bacillota</taxon>
        <taxon>Bacilli</taxon>
        <taxon>Bacillales</taxon>
        <taxon>Listeriaceae</taxon>
        <taxon>Listeria</taxon>
    </lineage>
</organism>
<protein>
    <recommendedName>
        <fullName evidence="8">Nickel/cobalt efflux system</fullName>
    </recommendedName>
</protein>
<accession>A0A7X1CC88</accession>
<evidence type="ECO:0000256" key="4">
    <source>
        <dbReference type="ARBA" id="ARBA00022596"/>
    </source>
</evidence>
<keyword evidence="6 8" id="KW-1133">Transmembrane helix</keyword>
<dbReference type="GO" id="GO:0012505">
    <property type="term" value="C:endomembrane system"/>
    <property type="evidence" value="ECO:0007669"/>
    <property type="project" value="UniProtKB-SubCell"/>
</dbReference>
<dbReference type="InterPro" id="IPR011541">
    <property type="entry name" value="Ni/Co_transpt_high_affinity"/>
</dbReference>
<keyword evidence="5 8" id="KW-0812">Transmembrane</keyword>